<organism evidence="2 3">
    <name type="scientific">Actinomadura yumaensis</name>
    <dbReference type="NCBI Taxonomy" id="111807"/>
    <lineage>
        <taxon>Bacteria</taxon>
        <taxon>Bacillati</taxon>
        <taxon>Actinomycetota</taxon>
        <taxon>Actinomycetes</taxon>
        <taxon>Streptosporangiales</taxon>
        <taxon>Thermomonosporaceae</taxon>
        <taxon>Actinomadura</taxon>
    </lineage>
</organism>
<reference evidence="3" key="1">
    <citation type="journal article" date="2019" name="Int. J. Syst. Evol. Microbiol.">
        <title>The Global Catalogue of Microorganisms (GCM) 10K type strain sequencing project: providing services to taxonomists for standard genome sequencing and annotation.</title>
        <authorList>
            <consortium name="The Broad Institute Genomics Platform"/>
            <consortium name="The Broad Institute Genome Sequencing Center for Infectious Disease"/>
            <person name="Wu L."/>
            <person name="Ma J."/>
        </authorList>
    </citation>
    <scope>NUCLEOTIDE SEQUENCE [LARGE SCALE GENOMIC DNA]</scope>
    <source>
        <strain evidence="3">JCM 3369</strain>
    </source>
</reference>
<feature type="transmembrane region" description="Helical" evidence="1">
    <location>
        <begin position="6"/>
        <end position="26"/>
    </location>
</feature>
<dbReference type="EMBL" id="JBHSXS010000014">
    <property type="protein sequence ID" value="MFC6882643.1"/>
    <property type="molecule type" value="Genomic_DNA"/>
</dbReference>
<keyword evidence="1" id="KW-1133">Transmembrane helix</keyword>
<sequence length="47" mass="4922">MTTVWIALLIETGAALGISASLVGWARRYFATEAGPAEGRVAIETAE</sequence>
<protein>
    <submittedName>
        <fullName evidence="2">Uncharacterized protein</fullName>
    </submittedName>
</protein>
<evidence type="ECO:0000256" key="1">
    <source>
        <dbReference type="SAM" id="Phobius"/>
    </source>
</evidence>
<evidence type="ECO:0000313" key="3">
    <source>
        <dbReference type="Proteomes" id="UP001596380"/>
    </source>
</evidence>
<name>A0ABW2CNG9_9ACTN</name>
<comment type="caution">
    <text evidence="2">The sequence shown here is derived from an EMBL/GenBank/DDBJ whole genome shotgun (WGS) entry which is preliminary data.</text>
</comment>
<gene>
    <name evidence="2" type="ORF">ACFQKB_23005</name>
</gene>
<keyword evidence="1" id="KW-0812">Transmembrane</keyword>
<evidence type="ECO:0000313" key="2">
    <source>
        <dbReference type="EMBL" id="MFC6882643.1"/>
    </source>
</evidence>
<keyword evidence="3" id="KW-1185">Reference proteome</keyword>
<dbReference type="RefSeq" id="WP_160822361.1">
    <property type="nucleotide sequence ID" value="NZ_JBHSXE010000001.1"/>
</dbReference>
<accession>A0ABW2CNG9</accession>
<dbReference type="Proteomes" id="UP001596380">
    <property type="component" value="Unassembled WGS sequence"/>
</dbReference>
<proteinExistence type="predicted"/>
<keyword evidence="1" id="KW-0472">Membrane</keyword>